<dbReference type="InterPro" id="IPR032508">
    <property type="entry name" value="FecR_C"/>
</dbReference>
<dbReference type="PANTHER" id="PTHR30273">
    <property type="entry name" value="PERIPLASMIC SIGNAL SENSOR AND SIGMA FACTOR ACTIVATOR FECR-RELATED"/>
    <property type="match status" value="1"/>
</dbReference>
<evidence type="ECO:0000259" key="1">
    <source>
        <dbReference type="Pfam" id="PF04773"/>
    </source>
</evidence>
<feature type="domain" description="FecR protein" evidence="1">
    <location>
        <begin position="144"/>
        <end position="231"/>
    </location>
</feature>
<evidence type="ECO:0000313" key="4">
    <source>
        <dbReference type="Proteomes" id="UP000290407"/>
    </source>
</evidence>
<keyword evidence="4" id="KW-1185">Reference proteome</keyword>
<dbReference type="Gene3D" id="2.60.120.1440">
    <property type="match status" value="1"/>
</dbReference>
<gene>
    <name evidence="3" type="ORF">EQG79_08850</name>
</gene>
<sequence>MTPQDFIDNESFRRWVFVNPPDEAAYWPRYLAQHPEQQESADLARTFLLTARGELPPVTDQQISDAVGQLLSAAPSQRQTPVRPLWSRSGWQPLRVAASVALLLTAGGLGWWYWQQQTPPIASRTVQNTPLTAALVEVSNTQAAPRLVKLADGSLVVLQHHARVRYPTRFDGSRRDVYLTGKAFFEVVRNPQKPFRVFARELTTEVLGTSFLISAPETGGTVNVVVKTGKVTVSTNPDFASRSTRHRPRPAAVVLLPNQQATFSTDDARLVKSEVNRATATTLPATTQAFSFRRTPLPIVLDALAKAYGIAIQYDREALSGCTLTARLDDPSLLARLDIIAASTGSTYALQDGQLVVQSAGCR</sequence>
<evidence type="ECO:0000259" key="2">
    <source>
        <dbReference type="Pfam" id="PF16344"/>
    </source>
</evidence>
<dbReference type="AlphaFoldDB" id="A0A4Q2UMH5"/>
<reference evidence="3 4" key="1">
    <citation type="submission" date="2019-01" db="EMBL/GenBank/DDBJ databases">
        <title>Spirosoma flava sp. nov., a propanil-degrading bacterium isolated from herbicide-contaminated soil.</title>
        <authorList>
            <person name="Zhang L."/>
            <person name="Jiang J.-D."/>
        </authorList>
    </citation>
    <scope>NUCLEOTIDE SEQUENCE [LARGE SCALE GENOMIC DNA]</scope>
    <source>
        <strain evidence="3 4">TY50</strain>
    </source>
</reference>
<dbReference type="InterPro" id="IPR006860">
    <property type="entry name" value="FecR"/>
</dbReference>
<dbReference type="Pfam" id="PF16344">
    <property type="entry name" value="FecR_C"/>
    <property type="match status" value="1"/>
</dbReference>
<dbReference type="PIRSF" id="PIRSF018266">
    <property type="entry name" value="FecR"/>
    <property type="match status" value="1"/>
</dbReference>
<proteinExistence type="predicted"/>
<dbReference type="Proteomes" id="UP000290407">
    <property type="component" value="Unassembled WGS sequence"/>
</dbReference>
<dbReference type="GO" id="GO:0016989">
    <property type="term" value="F:sigma factor antagonist activity"/>
    <property type="evidence" value="ECO:0007669"/>
    <property type="project" value="TreeGrafter"/>
</dbReference>
<dbReference type="PANTHER" id="PTHR30273:SF2">
    <property type="entry name" value="PROTEIN FECR"/>
    <property type="match status" value="1"/>
</dbReference>
<name>A0A4Q2UMH5_9BACT</name>
<accession>A0A4Q2UMH5</accession>
<dbReference type="Pfam" id="PF04773">
    <property type="entry name" value="FecR"/>
    <property type="match status" value="1"/>
</dbReference>
<protein>
    <submittedName>
        <fullName evidence="3">DUF4974 domain-containing protein</fullName>
    </submittedName>
</protein>
<dbReference type="EMBL" id="SBLB01000002">
    <property type="protein sequence ID" value="RYC69972.1"/>
    <property type="molecule type" value="Genomic_DNA"/>
</dbReference>
<dbReference type="RefSeq" id="WP_129601211.1">
    <property type="nucleotide sequence ID" value="NZ_SBLB01000002.1"/>
</dbReference>
<evidence type="ECO:0000313" key="3">
    <source>
        <dbReference type="EMBL" id="RYC69972.1"/>
    </source>
</evidence>
<organism evidence="3 4">
    <name type="scientific">Spirosoma sordidisoli</name>
    <dbReference type="NCBI Taxonomy" id="2502893"/>
    <lineage>
        <taxon>Bacteria</taxon>
        <taxon>Pseudomonadati</taxon>
        <taxon>Bacteroidota</taxon>
        <taxon>Cytophagia</taxon>
        <taxon>Cytophagales</taxon>
        <taxon>Cytophagaceae</taxon>
        <taxon>Spirosoma</taxon>
    </lineage>
</organism>
<comment type="caution">
    <text evidence="3">The sequence shown here is derived from an EMBL/GenBank/DDBJ whole genome shotgun (WGS) entry which is preliminary data.</text>
</comment>
<dbReference type="Gene3D" id="3.55.50.30">
    <property type="match status" value="1"/>
</dbReference>
<feature type="domain" description="Protein FecR C-terminal" evidence="2">
    <location>
        <begin position="290"/>
        <end position="355"/>
    </location>
</feature>
<dbReference type="InterPro" id="IPR012373">
    <property type="entry name" value="Ferrdict_sens_TM"/>
</dbReference>